<feature type="domain" description="RBD" evidence="7">
    <location>
        <begin position="803"/>
        <end position="870"/>
    </location>
</feature>
<dbReference type="InterPro" id="IPR035899">
    <property type="entry name" value="DBL_dom_sf"/>
</dbReference>
<evidence type="ECO:0000259" key="6">
    <source>
        <dbReference type="PROSITE" id="PS50106"/>
    </source>
</evidence>
<dbReference type="GO" id="GO:0005085">
    <property type="term" value="F:guanyl-nucleotide exchange factor activity"/>
    <property type="evidence" value="ECO:0007669"/>
    <property type="project" value="UniProtKB-KW"/>
</dbReference>
<gene>
    <name evidence="8" type="ORF">ACEWY4_008720</name>
</gene>
<dbReference type="PANTHER" id="PTHR46001:SF4">
    <property type="entry name" value="T-LYMPHOMA INVASION AND METASTASIS-INDUCING PROTEIN 1 ISOFORM X1"/>
    <property type="match status" value="1"/>
</dbReference>
<reference evidence="8 9" key="1">
    <citation type="submission" date="2024-09" db="EMBL/GenBank/DDBJ databases">
        <title>A chromosome-level genome assembly of Gray's grenadier anchovy, Coilia grayii.</title>
        <authorList>
            <person name="Fu Z."/>
        </authorList>
    </citation>
    <scope>NUCLEOTIDE SEQUENCE [LARGE SCALE GENOMIC DNA]</scope>
    <source>
        <strain evidence="8">G4</strain>
        <tissue evidence="8">Muscle</tissue>
    </source>
</reference>
<evidence type="ECO:0000256" key="2">
    <source>
        <dbReference type="ARBA" id="ARBA00022737"/>
    </source>
</evidence>
<evidence type="ECO:0000259" key="7">
    <source>
        <dbReference type="PROSITE" id="PS50898"/>
    </source>
</evidence>
<dbReference type="FunFam" id="2.30.29.30:FF:000065">
    <property type="entry name" value="T cell lymphoma invasion and metastasis 1"/>
    <property type="match status" value="1"/>
</dbReference>
<keyword evidence="9" id="KW-1185">Reference proteome</keyword>
<organism evidence="8 9">
    <name type="scientific">Coilia grayii</name>
    <name type="common">Gray's grenadier anchovy</name>
    <dbReference type="NCBI Taxonomy" id="363190"/>
    <lineage>
        <taxon>Eukaryota</taxon>
        <taxon>Metazoa</taxon>
        <taxon>Chordata</taxon>
        <taxon>Craniata</taxon>
        <taxon>Vertebrata</taxon>
        <taxon>Euteleostomi</taxon>
        <taxon>Actinopterygii</taxon>
        <taxon>Neopterygii</taxon>
        <taxon>Teleostei</taxon>
        <taxon>Clupei</taxon>
        <taxon>Clupeiformes</taxon>
        <taxon>Clupeoidei</taxon>
        <taxon>Engraulidae</taxon>
        <taxon>Coilinae</taxon>
        <taxon>Coilia</taxon>
    </lineage>
</organism>
<feature type="region of interest" description="Disordered" evidence="3">
    <location>
        <begin position="1510"/>
        <end position="1704"/>
    </location>
</feature>
<feature type="region of interest" description="Disordered" evidence="3">
    <location>
        <begin position="366"/>
        <end position="419"/>
    </location>
</feature>
<dbReference type="Pfam" id="PF00169">
    <property type="entry name" value="PH"/>
    <property type="match status" value="1"/>
</dbReference>
<dbReference type="SMART" id="SM00455">
    <property type="entry name" value="RBD"/>
    <property type="match status" value="1"/>
</dbReference>
<dbReference type="SMART" id="SM00233">
    <property type="entry name" value="PH"/>
    <property type="match status" value="2"/>
</dbReference>
<feature type="compositionally biased region" description="Low complexity" evidence="3">
    <location>
        <begin position="54"/>
        <end position="64"/>
    </location>
</feature>
<dbReference type="InterPro" id="IPR001849">
    <property type="entry name" value="PH_domain"/>
</dbReference>
<dbReference type="Pfam" id="PF02196">
    <property type="entry name" value="RBD"/>
    <property type="match status" value="1"/>
</dbReference>
<feature type="domain" description="PDZ" evidence="6">
    <location>
        <begin position="883"/>
        <end position="968"/>
    </location>
</feature>
<dbReference type="PROSITE" id="PS50898">
    <property type="entry name" value="RBD"/>
    <property type="match status" value="1"/>
</dbReference>
<feature type="compositionally biased region" description="Gly residues" evidence="3">
    <location>
        <begin position="374"/>
        <end position="419"/>
    </location>
</feature>
<dbReference type="InterPro" id="IPR040655">
    <property type="entry name" value="TIAM1_CC-Ex"/>
</dbReference>
<dbReference type="Pfam" id="PF23014">
    <property type="entry name" value="PH_Tiam1"/>
    <property type="match status" value="1"/>
</dbReference>
<dbReference type="Proteomes" id="UP001591681">
    <property type="component" value="Unassembled WGS sequence"/>
</dbReference>
<dbReference type="Gene3D" id="6.10.140.680">
    <property type="match status" value="1"/>
</dbReference>
<name>A0ABD1KBT7_9TELE</name>
<dbReference type="Gene3D" id="2.30.29.30">
    <property type="entry name" value="Pleckstrin-homology domain (PH domain)/Phosphotyrosine-binding domain (PTB)"/>
    <property type="match status" value="2"/>
</dbReference>
<dbReference type="Pfam" id="PF00595">
    <property type="entry name" value="PDZ"/>
    <property type="match status" value="1"/>
</dbReference>
<feature type="compositionally biased region" description="Polar residues" evidence="3">
    <location>
        <begin position="447"/>
        <end position="457"/>
    </location>
</feature>
<dbReference type="SUPFAM" id="SSF50156">
    <property type="entry name" value="PDZ domain-like"/>
    <property type="match status" value="1"/>
</dbReference>
<dbReference type="InterPro" id="IPR000219">
    <property type="entry name" value="DH_dom"/>
</dbReference>
<evidence type="ECO:0000313" key="9">
    <source>
        <dbReference type="Proteomes" id="UP001591681"/>
    </source>
</evidence>
<dbReference type="PANTHER" id="PTHR46001">
    <property type="entry name" value="TIAM (MAMMALIAN TUMOR INVASION AND METASTASIS FACTOR) HOMOLOG"/>
    <property type="match status" value="1"/>
</dbReference>
<evidence type="ECO:0000259" key="4">
    <source>
        <dbReference type="PROSITE" id="PS50003"/>
    </source>
</evidence>
<dbReference type="PROSITE" id="PS50106">
    <property type="entry name" value="PDZ"/>
    <property type="match status" value="1"/>
</dbReference>
<dbReference type="SUPFAM" id="SSF48065">
    <property type="entry name" value="DBL homology domain (DH-domain)"/>
    <property type="match status" value="1"/>
</dbReference>
<feature type="region of interest" description="Disordered" evidence="3">
    <location>
        <begin position="1048"/>
        <end position="1079"/>
    </location>
</feature>
<protein>
    <recommendedName>
        <fullName evidence="10">T-lymphoma invasion and metastasis-inducing protein 1</fullName>
    </recommendedName>
</protein>
<feature type="compositionally biased region" description="Acidic residues" evidence="3">
    <location>
        <begin position="1620"/>
        <end position="1633"/>
    </location>
</feature>
<feature type="compositionally biased region" description="Basic and acidic residues" evidence="3">
    <location>
        <begin position="1548"/>
        <end position="1572"/>
    </location>
</feature>
<accession>A0ABD1KBT7</accession>
<feature type="compositionally biased region" description="Low complexity" evidence="3">
    <location>
        <begin position="1069"/>
        <end position="1079"/>
    </location>
</feature>
<dbReference type="EMBL" id="JBHFQA010000007">
    <property type="protein sequence ID" value="KAL2096572.1"/>
    <property type="molecule type" value="Genomic_DNA"/>
</dbReference>
<feature type="domain" description="DH" evidence="5">
    <location>
        <begin position="1091"/>
        <end position="1285"/>
    </location>
</feature>
<dbReference type="FunFam" id="1.20.900.10:FF:000012">
    <property type="entry name" value="T cell lymphoma invasion and metastasis 1"/>
    <property type="match status" value="1"/>
</dbReference>
<proteinExistence type="predicted"/>
<evidence type="ECO:0000313" key="8">
    <source>
        <dbReference type="EMBL" id="KAL2096572.1"/>
    </source>
</evidence>
<dbReference type="InterPro" id="IPR001331">
    <property type="entry name" value="GDS_CDC24_CS"/>
</dbReference>
<evidence type="ECO:0008006" key="10">
    <source>
        <dbReference type="Google" id="ProtNLM"/>
    </source>
</evidence>
<dbReference type="InterPro" id="IPR043537">
    <property type="entry name" value="Tiam1/Tiam2/Sif"/>
</dbReference>
<dbReference type="InterPro" id="IPR011993">
    <property type="entry name" value="PH-like_dom_sf"/>
</dbReference>
<dbReference type="SMART" id="SM00325">
    <property type="entry name" value="RhoGEF"/>
    <property type="match status" value="1"/>
</dbReference>
<keyword evidence="2" id="KW-0677">Repeat</keyword>
<feature type="compositionally biased region" description="Basic residues" evidence="3">
    <location>
        <begin position="17"/>
        <end position="28"/>
    </location>
</feature>
<dbReference type="CDD" id="cd01230">
    <property type="entry name" value="PH1_Tiam1_2"/>
    <property type="match status" value="1"/>
</dbReference>
<evidence type="ECO:0000256" key="3">
    <source>
        <dbReference type="SAM" id="MobiDB-lite"/>
    </source>
</evidence>
<comment type="caution">
    <text evidence="8">The sequence shown here is derived from an EMBL/GenBank/DDBJ whole genome shotgun (WGS) entry which is preliminary data.</text>
</comment>
<feature type="region of interest" description="Disordered" evidence="3">
    <location>
        <begin position="436"/>
        <end position="457"/>
    </location>
</feature>
<dbReference type="SMART" id="SM00228">
    <property type="entry name" value="PDZ"/>
    <property type="match status" value="1"/>
</dbReference>
<evidence type="ECO:0000259" key="5">
    <source>
        <dbReference type="PROSITE" id="PS50010"/>
    </source>
</evidence>
<dbReference type="CDD" id="cd01255">
    <property type="entry name" value="PH2_Tiam1_2"/>
    <property type="match status" value="1"/>
</dbReference>
<dbReference type="CDD" id="cd00160">
    <property type="entry name" value="RhoGEF"/>
    <property type="match status" value="1"/>
</dbReference>
<dbReference type="PROSITE" id="PS00741">
    <property type="entry name" value="DH_1"/>
    <property type="match status" value="1"/>
</dbReference>
<dbReference type="InterPro" id="IPR001478">
    <property type="entry name" value="PDZ"/>
</dbReference>
<dbReference type="PROSITE" id="PS50010">
    <property type="entry name" value="DH_2"/>
    <property type="match status" value="1"/>
</dbReference>
<dbReference type="Gene3D" id="1.20.900.10">
    <property type="entry name" value="Dbl homology (DH) domain"/>
    <property type="match status" value="1"/>
</dbReference>
<feature type="compositionally biased region" description="Basic and acidic residues" evidence="3">
    <location>
        <begin position="1634"/>
        <end position="1648"/>
    </location>
</feature>
<dbReference type="InterPro" id="IPR055230">
    <property type="entry name" value="PH_Tiam1/2"/>
</dbReference>
<dbReference type="InterPro" id="IPR003116">
    <property type="entry name" value="RBD_dom"/>
</dbReference>
<dbReference type="InterPro" id="IPR036034">
    <property type="entry name" value="PDZ_sf"/>
</dbReference>
<feature type="region of interest" description="Disordered" evidence="3">
    <location>
        <begin position="1"/>
        <end position="83"/>
    </location>
</feature>
<dbReference type="PROSITE" id="PS50003">
    <property type="entry name" value="PH_DOMAIN"/>
    <property type="match status" value="1"/>
</dbReference>
<dbReference type="Pfam" id="PF00621">
    <property type="entry name" value="RhoGEF"/>
    <property type="match status" value="1"/>
</dbReference>
<keyword evidence="1" id="KW-0344">Guanine-nucleotide releasing factor</keyword>
<feature type="domain" description="PH" evidence="4">
    <location>
        <begin position="477"/>
        <end position="585"/>
    </location>
</feature>
<evidence type="ECO:0000256" key="1">
    <source>
        <dbReference type="ARBA" id="ARBA00022658"/>
    </source>
</evidence>
<feature type="region of interest" description="Disordered" evidence="3">
    <location>
        <begin position="104"/>
        <end position="135"/>
    </location>
</feature>
<sequence>MGNVESQNGDHAYYRAGHGHLSRKHMSRSLRISNKQSRHPHHPCSGKMEHRNSETSTRSSSTPSIPQSLADNGLEPFNDTNPLTDFSSPIWVDRVAMNLRPMSFHNDQANPPEFAGGAEASSPPATGPFQGEGGEADTATYVLRTRDGPREPVAVTFKKRRSKSADMWREDSLELSLSDLSQAHLTSTEEIVDTVDERDFAHCDDRLQSSPRSLELLDPVDRANSLDELYGPKSPGCRQTGRRFAKWHKGAVTPGTEESEDDKMLSPAEDDSGAYGAYTLPCRRSHCLSEGLTIHQAAMSASRRAQTIQDVTGEGSEYDDSGIDAVTVDTEQPQQQLQQQSRRYKTMSASFSLYSTPGRSAFAFAGSDSASSSSGGGGSSSGGAEGDVGRSGSGGSRGSRGGGGGGGGGGRDGGEGGVQGVYENFRQELEMNRCQGDGPEEVASALSDEQSSGTMSSAYQTDPLLSVAQGTVRKAGRLAVKNFLVHKKNKKVELATRRKWKSYWVSLKGCTLFFYETDGRSGIDHNSIPKHAVWAENSIVQAVPEHPKKDFVFCLSNSLGDSFLFQTCSQTELENWITAIHSACATAVARQHHREDTVRLLRAEIKKLEQKIDMDEKMKKMGEMQLSAVSDTKKRKTILEQIFLWEQNLEQFHMDLFRFRCYLASLQGGELPNPKRLLAFASRPTKLAMGRLGIFSVSSFHALVAARTECGVRRRTNAMCRSASKRKSRFSSLWGLDTTSKKKTKGHPSINQVFADGNEPAKKPLDGMFQHAVRETTKGDEVPVKSLPRPNTDHDIWASDHLTPSWVCLPNDQPVLAIIQPGESALDALESICKAHQLDATKHYLRLKFLIENQVQFYIPKPEEDVYDLLYKEIELCSKIKKVVQFDRDESCMIGYGFSISVVEEEGVQQLYITDVRAGGLAFAKGLNAGDEILQLNGKPSSSLTFADMKVAFSQASLALTVSALPPVERRQLCYLPPRRSDAADELYTDIFSQSQEEILDDGVGIILETSGDSLDDDSDIFSESDVFGKSTEQVAAFCRSLHDMNPSECATSSSPSPDSPCPPPGANASASASSSSSASATARQLSDADKLRKVICELVETERTYVKDLNCLIGRFLTPLQKQTFLTQDELDVLFGNLPEMVEFQVEFLKTLEDGTRLVPDLEKLERVEQFKKILFSLGGSFLYYADRFKIYSAFCASHTKVPKVLVKAKTDADFKAFLDERNPKQQHSSTLESYLIKPIQRVLKYPLLLRELYSLTDPDSEEHYHLDVAVKAMNKVASHINEMQKIHEEFGAVFDQLIAEQTGDRKEVADLSMGDLLLHTSVTWINPPASLGKWKKEPQLATFVFKTAIVFVCKDGSKQKKKIGGSHRVSVSSEEKDPFRFRHMISTDALQVRALANTDGESSAVCEIIHIKSESEGRPERVFHLCCSSPESKKDFLKTVHSILRDKQRRQLLKTESLPPNQQYVPFGGKRLCALKGARPTMNRAVSAPTRTLGRRKLVRNRFTIDTDIVFDGEPGSGEQDPDTPSPESHEPLQQSPGVGGVLTGDTDRWVEEQFDLDRYEDPDDVKETDILSDDDGGDADLSHRARGSAPDARLEGPMSALSLEEDASEENPQVEGEVTEDEEEEDEQEEGEQRSEAAVNEDTKPRRVAGPVRLSLMGKQCAMSEGSVEEQQPPSQDEVIWVRREDQAATPDSEPLKHTQS</sequence>
<dbReference type="SUPFAM" id="SSF50729">
    <property type="entry name" value="PH domain-like"/>
    <property type="match status" value="2"/>
</dbReference>
<dbReference type="Gene3D" id="2.30.42.10">
    <property type="match status" value="1"/>
</dbReference>
<dbReference type="Pfam" id="PF18385">
    <property type="entry name" value="Tiam_CC_Ex"/>
    <property type="match status" value="1"/>
</dbReference>